<dbReference type="PANTHER" id="PTHR44154:SF1">
    <property type="entry name" value="QUINONE OXIDOREDUCTASE"/>
    <property type="match status" value="1"/>
</dbReference>
<protein>
    <submittedName>
        <fullName evidence="8">NADPH2:quinone reductase</fullName>
        <ecNumber evidence="8">1.6.5.5</ecNumber>
    </submittedName>
</protein>
<dbReference type="InterPro" id="IPR002364">
    <property type="entry name" value="Quin_OxRdtase/zeta-crystal_CS"/>
</dbReference>
<evidence type="ECO:0000256" key="5">
    <source>
        <dbReference type="ARBA" id="ARBA00022884"/>
    </source>
</evidence>
<dbReference type="InterPro" id="IPR013149">
    <property type="entry name" value="ADH-like_C"/>
</dbReference>
<dbReference type="SUPFAM" id="SSF50129">
    <property type="entry name" value="GroES-like"/>
    <property type="match status" value="1"/>
</dbReference>
<comment type="subunit">
    <text evidence="2">Homotetramer.</text>
</comment>
<dbReference type="CDD" id="cd08253">
    <property type="entry name" value="zeta_crystallin"/>
    <property type="match status" value="1"/>
</dbReference>
<feature type="domain" description="Enoyl reductase (ER)" evidence="7">
    <location>
        <begin position="10"/>
        <end position="320"/>
    </location>
</feature>
<comment type="caution">
    <text evidence="8">The sequence shown here is derived from an EMBL/GenBank/DDBJ whole genome shotgun (WGS) entry which is preliminary data.</text>
</comment>
<dbReference type="InterPro" id="IPR013154">
    <property type="entry name" value="ADH-like_N"/>
</dbReference>
<comment type="subcellular location">
    <subcellularLocation>
        <location evidence="1">Cytoplasm</location>
    </subcellularLocation>
</comment>
<dbReference type="SMART" id="SM00829">
    <property type="entry name" value="PKS_ER"/>
    <property type="match status" value="1"/>
</dbReference>
<evidence type="ECO:0000256" key="3">
    <source>
        <dbReference type="ARBA" id="ARBA00022490"/>
    </source>
</evidence>
<evidence type="ECO:0000256" key="1">
    <source>
        <dbReference type="ARBA" id="ARBA00004496"/>
    </source>
</evidence>
<evidence type="ECO:0000313" key="8">
    <source>
        <dbReference type="EMBL" id="MDQ0360293.1"/>
    </source>
</evidence>
<evidence type="ECO:0000256" key="2">
    <source>
        <dbReference type="ARBA" id="ARBA00011881"/>
    </source>
</evidence>
<dbReference type="Proteomes" id="UP001230220">
    <property type="component" value="Unassembled WGS sequence"/>
</dbReference>
<dbReference type="EC" id="1.6.5.5" evidence="8"/>
<accession>A0ABU0E0N9</accession>
<evidence type="ECO:0000259" key="7">
    <source>
        <dbReference type="SMART" id="SM00829"/>
    </source>
</evidence>
<dbReference type="PANTHER" id="PTHR44154">
    <property type="entry name" value="QUINONE OXIDOREDUCTASE"/>
    <property type="match status" value="1"/>
</dbReference>
<dbReference type="SUPFAM" id="SSF51735">
    <property type="entry name" value="NAD(P)-binding Rossmann-fold domains"/>
    <property type="match status" value="1"/>
</dbReference>
<dbReference type="Pfam" id="PF00107">
    <property type="entry name" value="ADH_zinc_N"/>
    <property type="match status" value="1"/>
</dbReference>
<keyword evidence="8" id="KW-0560">Oxidoreductase</keyword>
<dbReference type="Gene3D" id="3.90.180.10">
    <property type="entry name" value="Medium-chain alcohol dehydrogenases, catalytic domain"/>
    <property type="match status" value="1"/>
</dbReference>
<evidence type="ECO:0000256" key="4">
    <source>
        <dbReference type="ARBA" id="ARBA00022857"/>
    </source>
</evidence>
<sequence length="322" mass="34861">MKAIIVESFGDENVLQYKEIETPQPKANQVRVKIAAVGVNPVETYIRSGNYTRLPQLPYTPGNDGAGVVDEVGENVTRLKKGDRVYIAAILTEGNTGTYAEYVVVDEQAVHLLPDSLSFEQGASIGTPGLAAAYALFNRAQLKAGEKVLIHGASGGVGTIAVQLARQNGAIVYGTAGNEEGMKLAKELGAHYVYNHHDEDYLSKIQKDSQGIDAIIEMAAHQNLAKDTSILNPFGKIVVIGSRGALEFDPRTLMSKNLQVLGMNLINMKDEDYTSLLYKLTASFENGLRTVIETTMPLSDAKKAHELIISKDSKKGKIILTI</sequence>
<dbReference type="PROSITE" id="PS01162">
    <property type="entry name" value="QOR_ZETA_CRYSTAL"/>
    <property type="match status" value="1"/>
</dbReference>
<keyword evidence="9" id="KW-1185">Reference proteome</keyword>
<dbReference type="Gene3D" id="3.40.50.720">
    <property type="entry name" value="NAD(P)-binding Rossmann-like Domain"/>
    <property type="match status" value="1"/>
</dbReference>
<evidence type="ECO:0000313" key="9">
    <source>
        <dbReference type="Proteomes" id="UP001230220"/>
    </source>
</evidence>
<dbReference type="GO" id="GO:0003960">
    <property type="term" value="F:quinone reductase (NADPH) activity"/>
    <property type="evidence" value="ECO:0007669"/>
    <property type="project" value="UniProtKB-EC"/>
</dbReference>
<keyword evidence="3" id="KW-0963">Cytoplasm</keyword>
<keyword evidence="4" id="KW-0521">NADP</keyword>
<dbReference type="InterPro" id="IPR051603">
    <property type="entry name" value="Zinc-ADH_QOR/CCCR"/>
</dbReference>
<name>A0ABU0E0N9_9FIRM</name>
<dbReference type="InterPro" id="IPR011032">
    <property type="entry name" value="GroES-like_sf"/>
</dbReference>
<keyword evidence="6" id="KW-0007">Acetylation</keyword>
<organism evidence="8 9">
    <name type="scientific">Breznakia pachnodae</name>
    <dbReference type="NCBI Taxonomy" id="265178"/>
    <lineage>
        <taxon>Bacteria</taxon>
        <taxon>Bacillati</taxon>
        <taxon>Bacillota</taxon>
        <taxon>Erysipelotrichia</taxon>
        <taxon>Erysipelotrichales</taxon>
        <taxon>Erysipelotrichaceae</taxon>
        <taxon>Breznakia</taxon>
    </lineage>
</organism>
<evidence type="ECO:0000256" key="6">
    <source>
        <dbReference type="ARBA" id="ARBA00022990"/>
    </source>
</evidence>
<proteinExistence type="predicted"/>
<dbReference type="EMBL" id="JAUSUR010000001">
    <property type="protein sequence ID" value="MDQ0360293.1"/>
    <property type="molecule type" value="Genomic_DNA"/>
</dbReference>
<dbReference type="Pfam" id="PF08240">
    <property type="entry name" value="ADH_N"/>
    <property type="match status" value="1"/>
</dbReference>
<dbReference type="InterPro" id="IPR036291">
    <property type="entry name" value="NAD(P)-bd_dom_sf"/>
</dbReference>
<dbReference type="InterPro" id="IPR020843">
    <property type="entry name" value="ER"/>
</dbReference>
<dbReference type="RefSeq" id="WP_307406074.1">
    <property type="nucleotide sequence ID" value="NZ_JAUSUR010000001.1"/>
</dbReference>
<reference evidence="8 9" key="1">
    <citation type="submission" date="2023-07" db="EMBL/GenBank/DDBJ databases">
        <title>Genomic Encyclopedia of Type Strains, Phase IV (KMG-IV): sequencing the most valuable type-strain genomes for metagenomic binning, comparative biology and taxonomic classification.</title>
        <authorList>
            <person name="Goeker M."/>
        </authorList>
    </citation>
    <scope>NUCLEOTIDE SEQUENCE [LARGE SCALE GENOMIC DNA]</scope>
    <source>
        <strain evidence="8 9">DSM 16784</strain>
    </source>
</reference>
<keyword evidence="5" id="KW-0694">RNA-binding</keyword>
<gene>
    <name evidence="8" type="ORF">J2S15_001024</name>
</gene>